<sequence>MTVTASPRGPDIVAMAIVNVAFRDAYRELSPAERATILVQIQDAVHHGFTNPKDIAICALERAGYAPRYVVRGEIGLITIRDDGR</sequence>
<keyword evidence="2" id="KW-1185">Reference proteome</keyword>
<evidence type="ECO:0000313" key="2">
    <source>
        <dbReference type="Proteomes" id="UP000008207"/>
    </source>
</evidence>
<evidence type="ECO:0000313" key="1">
    <source>
        <dbReference type="EMBL" id="ACL57443.1"/>
    </source>
</evidence>
<gene>
    <name evidence="1" type="ordered locus">Mnod_2473</name>
</gene>
<dbReference type="KEGG" id="mno:Mnod_2473"/>
<accession>B8ICN2</accession>
<proteinExistence type="predicted"/>
<protein>
    <submittedName>
        <fullName evidence="1">Uncharacterized protein</fullName>
    </submittedName>
</protein>
<name>B8ICN2_METNO</name>
<dbReference type="HOGENOM" id="CLU_2508907_0_0_5"/>
<reference evidence="1 2" key="1">
    <citation type="submission" date="2009-01" db="EMBL/GenBank/DDBJ databases">
        <title>Complete sequence of chromosome of Methylobacterium nodulans ORS 2060.</title>
        <authorList>
            <consortium name="US DOE Joint Genome Institute"/>
            <person name="Lucas S."/>
            <person name="Copeland A."/>
            <person name="Lapidus A."/>
            <person name="Glavina del Rio T."/>
            <person name="Dalin E."/>
            <person name="Tice H."/>
            <person name="Bruce D."/>
            <person name="Goodwin L."/>
            <person name="Pitluck S."/>
            <person name="Sims D."/>
            <person name="Brettin T."/>
            <person name="Detter J.C."/>
            <person name="Han C."/>
            <person name="Larimer F."/>
            <person name="Land M."/>
            <person name="Hauser L."/>
            <person name="Kyrpides N."/>
            <person name="Ivanova N."/>
            <person name="Marx C.J."/>
            <person name="Richardson P."/>
        </authorList>
    </citation>
    <scope>NUCLEOTIDE SEQUENCE [LARGE SCALE GENOMIC DNA]</scope>
    <source>
        <strain evidence="2">LMG 21967 / CNCM I-2342 / ORS 2060</strain>
    </source>
</reference>
<organism evidence="1 2">
    <name type="scientific">Methylobacterium nodulans (strain LMG 21967 / CNCM I-2342 / ORS 2060)</name>
    <dbReference type="NCBI Taxonomy" id="460265"/>
    <lineage>
        <taxon>Bacteria</taxon>
        <taxon>Pseudomonadati</taxon>
        <taxon>Pseudomonadota</taxon>
        <taxon>Alphaproteobacteria</taxon>
        <taxon>Hyphomicrobiales</taxon>
        <taxon>Methylobacteriaceae</taxon>
        <taxon>Methylobacterium</taxon>
    </lineage>
</organism>
<dbReference type="Proteomes" id="UP000008207">
    <property type="component" value="Chromosome"/>
</dbReference>
<dbReference type="EMBL" id="CP001349">
    <property type="protein sequence ID" value="ACL57443.1"/>
    <property type="molecule type" value="Genomic_DNA"/>
</dbReference>
<dbReference type="AlphaFoldDB" id="B8ICN2"/>